<keyword evidence="2" id="KW-1185">Reference proteome</keyword>
<evidence type="ECO:0000313" key="1">
    <source>
        <dbReference type="EMBL" id="KAK7056581.1"/>
    </source>
</evidence>
<reference evidence="1 2" key="1">
    <citation type="submission" date="2023-11" db="EMBL/GenBank/DDBJ databases">
        <title>Halocaridina rubra genome assembly.</title>
        <authorList>
            <person name="Smith C."/>
        </authorList>
    </citation>
    <scope>NUCLEOTIDE SEQUENCE [LARGE SCALE GENOMIC DNA]</scope>
    <source>
        <strain evidence="1">EP-1</strain>
        <tissue evidence="1">Whole</tissue>
    </source>
</reference>
<sequence length="240" mass="27709">MESKNVMVSKELFQRSQNDMAKPGEVGGTKIIRERDRLRGRKKSNKEVLRREVQKKKIRKKKQQPIPITALRYYHYRYHCATIADTDFNSGIYNNYDIEFDTTSNTVQHSGKTADTNTDPGICVDTNIYYETISHAVNHFGSTADPNTTLASTLISTPTLNQHSNIVNYSGKIDVATNNPGTRDVDADTYFETIIDTYKRYGTTEHTFVYLLWHNCRYLYTWNHCRYLYTKPGTGDNIHI</sequence>
<proteinExistence type="predicted"/>
<comment type="caution">
    <text evidence="1">The sequence shown here is derived from an EMBL/GenBank/DDBJ whole genome shotgun (WGS) entry which is preliminary data.</text>
</comment>
<dbReference type="EMBL" id="JAXCGZ010021204">
    <property type="protein sequence ID" value="KAK7056581.1"/>
    <property type="molecule type" value="Genomic_DNA"/>
</dbReference>
<dbReference type="Proteomes" id="UP001381693">
    <property type="component" value="Unassembled WGS sequence"/>
</dbReference>
<evidence type="ECO:0000313" key="2">
    <source>
        <dbReference type="Proteomes" id="UP001381693"/>
    </source>
</evidence>
<organism evidence="1 2">
    <name type="scientific">Halocaridina rubra</name>
    <name type="common">Hawaiian red shrimp</name>
    <dbReference type="NCBI Taxonomy" id="373956"/>
    <lineage>
        <taxon>Eukaryota</taxon>
        <taxon>Metazoa</taxon>
        <taxon>Ecdysozoa</taxon>
        <taxon>Arthropoda</taxon>
        <taxon>Crustacea</taxon>
        <taxon>Multicrustacea</taxon>
        <taxon>Malacostraca</taxon>
        <taxon>Eumalacostraca</taxon>
        <taxon>Eucarida</taxon>
        <taxon>Decapoda</taxon>
        <taxon>Pleocyemata</taxon>
        <taxon>Caridea</taxon>
        <taxon>Atyoidea</taxon>
        <taxon>Atyidae</taxon>
        <taxon>Halocaridina</taxon>
    </lineage>
</organism>
<accession>A0AAN8WG07</accession>
<protein>
    <submittedName>
        <fullName evidence="1">Uncharacterized protein</fullName>
    </submittedName>
</protein>
<gene>
    <name evidence="1" type="ORF">SK128_015613</name>
</gene>
<dbReference type="AlphaFoldDB" id="A0AAN8WG07"/>
<name>A0AAN8WG07_HALRR</name>